<dbReference type="EMBL" id="JAXQNO010000002">
    <property type="protein sequence ID" value="KAK4803236.1"/>
    <property type="molecule type" value="Genomic_DNA"/>
</dbReference>
<proteinExistence type="predicted"/>
<name>A0AAN7RME3_TRANT</name>
<dbReference type="InterPro" id="IPR001611">
    <property type="entry name" value="Leu-rich_rpt"/>
</dbReference>
<dbReference type="FunFam" id="3.80.10.10:FF:000383">
    <property type="entry name" value="Leucine-rich repeat receptor protein kinase EMS1"/>
    <property type="match status" value="1"/>
</dbReference>
<dbReference type="InterPro" id="IPR053213">
    <property type="entry name" value="RLP29"/>
</dbReference>
<evidence type="ECO:0000313" key="3">
    <source>
        <dbReference type="EMBL" id="KAK4803236.1"/>
    </source>
</evidence>
<dbReference type="SUPFAM" id="SSF52058">
    <property type="entry name" value="L domain-like"/>
    <property type="match status" value="1"/>
</dbReference>
<evidence type="ECO:0000256" key="1">
    <source>
        <dbReference type="ARBA" id="ARBA00022614"/>
    </source>
</evidence>
<gene>
    <name evidence="3" type="ORF">SAY86_001439</name>
</gene>
<dbReference type="AlphaFoldDB" id="A0AAN7RME3"/>
<keyword evidence="1" id="KW-0433">Leucine-rich repeat</keyword>
<dbReference type="Gene3D" id="3.80.10.10">
    <property type="entry name" value="Ribonuclease Inhibitor"/>
    <property type="match status" value="1"/>
</dbReference>
<evidence type="ECO:0000256" key="2">
    <source>
        <dbReference type="ARBA" id="ARBA00022737"/>
    </source>
</evidence>
<accession>A0AAN7RME3</accession>
<dbReference type="Pfam" id="PF00560">
    <property type="entry name" value="LRR_1"/>
    <property type="match status" value="2"/>
</dbReference>
<keyword evidence="2" id="KW-0677">Repeat</keyword>
<dbReference type="InterPro" id="IPR032675">
    <property type="entry name" value="LRR_dom_sf"/>
</dbReference>
<sequence>MHRTCGGSKLKITCSQGQCRPWGNQQGKGGDDDLDFLENAIRLEVVSLLKKFFGGGLPPYISNFSSLTILSFGSNQIYGEIPAGIGNLVNLSILSLQDNRISGAIPSSIGKLRKLMKIYNLIVIA</sequence>
<reference evidence="3 4" key="1">
    <citation type="journal article" date="2023" name="Hortic Res">
        <title>Pangenome of water caltrop reveals structural variations and asymmetric subgenome divergence after allopolyploidization.</title>
        <authorList>
            <person name="Zhang X."/>
            <person name="Chen Y."/>
            <person name="Wang L."/>
            <person name="Yuan Y."/>
            <person name="Fang M."/>
            <person name="Shi L."/>
            <person name="Lu R."/>
            <person name="Comes H.P."/>
            <person name="Ma Y."/>
            <person name="Chen Y."/>
            <person name="Huang G."/>
            <person name="Zhou Y."/>
            <person name="Zheng Z."/>
            <person name="Qiu Y."/>
        </authorList>
    </citation>
    <scope>NUCLEOTIDE SEQUENCE [LARGE SCALE GENOMIC DNA]</scope>
    <source>
        <strain evidence="3">F231</strain>
    </source>
</reference>
<dbReference type="PANTHER" id="PTHR48009">
    <property type="entry name" value="LEUCINE-RICH REPEAT (LRR) FAMILY PROTEIN"/>
    <property type="match status" value="1"/>
</dbReference>
<evidence type="ECO:0000313" key="4">
    <source>
        <dbReference type="Proteomes" id="UP001346149"/>
    </source>
</evidence>
<keyword evidence="4" id="KW-1185">Reference proteome</keyword>
<organism evidence="3 4">
    <name type="scientific">Trapa natans</name>
    <name type="common">Water chestnut</name>
    <dbReference type="NCBI Taxonomy" id="22666"/>
    <lineage>
        <taxon>Eukaryota</taxon>
        <taxon>Viridiplantae</taxon>
        <taxon>Streptophyta</taxon>
        <taxon>Embryophyta</taxon>
        <taxon>Tracheophyta</taxon>
        <taxon>Spermatophyta</taxon>
        <taxon>Magnoliopsida</taxon>
        <taxon>eudicotyledons</taxon>
        <taxon>Gunneridae</taxon>
        <taxon>Pentapetalae</taxon>
        <taxon>rosids</taxon>
        <taxon>malvids</taxon>
        <taxon>Myrtales</taxon>
        <taxon>Lythraceae</taxon>
        <taxon>Trapa</taxon>
    </lineage>
</organism>
<comment type="caution">
    <text evidence="3">The sequence shown here is derived from an EMBL/GenBank/DDBJ whole genome shotgun (WGS) entry which is preliminary data.</text>
</comment>
<protein>
    <submittedName>
        <fullName evidence="3">Uncharacterized protein</fullName>
    </submittedName>
</protein>
<dbReference type="Proteomes" id="UP001346149">
    <property type="component" value="Unassembled WGS sequence"/>
</dbReference>
<dbReference type="PANTHER" id="PTHR48009:SF4">
    <property type="entry name" value="LEUCINE-RICH REPEAT (LRR) FAMILY PROTEIN"/>
    <property type="match status" value="1"/>
</dbReference>